<sequence>MVIPSFEWQLFQDSCDYLVIVTYIAVLLKSNTYLTRTPIGDTYSGIQSHHIRKFSSLFSAPHC</sequence>
<proteinExistence type="predicted"/>
<protein>
    <submittedName>
        <fullName evidence="1">Uncharacterized protein</fullName>
    </submittedName>
</protein>
<evidence type="ECO:0000313" key="1">
    <source>
        <dbReference type="EMBL" id="TRU37272.1"/>
    </source>
</evidence>
<dbReference type="Proteomes" id="UP000317708">
    <property type="component" value="Unassembled WGS sequence"/>
</dbReference>
<organism evidence="1 2">
    <name type="scientific">Microcystis aeruginosa Ma_MB_S_20031200_S102</name>
    <dbReference type="NCBI Taxonomy" id="2486254"/>
    <lineage>
        <taxon>Bacteria</taxon>
        <taxon>Bacillati</taxon>
        <taxon>Cyanobacteriota</taxon>
        <taxon>Cyanophyceae</taxon>
        <taxon>Oscillatoriophycideae</taxon>
        <taxon>Chroococcales</taxon>
        <taxon>Microcystaceae</taxon>
        <taxon>Microcystis</taxon>
    </lineage>
</organism>
<gene>
    <name evidence="1" type="ORF">EWV92_10650</name>
</gene>
<accession>A0A552ES25</accession>
<dbReference type="AlphaFoldDB" id="A0A552ES25"/>
<dbReference type="EMBL" id="SFBI01000092">
    <property type="protein sequence ID" value="TRU37272.1"/>
    <property type="molecule type" value="Genomic_DNA"/>
</dbReference>
<name>A0A552ES25_MICAE</name>
<comment type="caution">
    <text evidence="1">The sequence shown here is derived from an EMBL/GenBank/DDBJ whole genome shotgun (WGS) entry which is preliminary data.</text>
</comment>
<evidence type="ECO:0000313" key="2">
    <source>
        <dbReference type="Proteomes" id="UP000317708"/>
    </source>
</evidence>
<reference evidence="1 2" key="1">
    <citation type="submission" date="2019-01" db="EMBL/GenBank/DDBJ databases">
        <title>Coherence of Microcystis species and biogeography revealed through population genomics.</title>
        <authorList>
            <person name="Perez-Carrascal O.M."/>
            <person name="Terrat Y."/>
            <person name="Giani A."/>
            <person name="Fortin N."/>
            <person name="Tromas N."/>
            <person name="Shapiro B.J."/>
        </authorList>
    </citation>
    <scope>NUCLEOTIDE SEQUENCE [LARGE SCALE GENOMIC DNA]</scope>
    <source>
        <strain evidence="1">Ma_MB_S_20031200_S102</strain>
    </source>
</reference>